<keyword evidence="1" id="KW-0175">Coiled coil</keyword>
<feature type="coiled-coil region" evidence="1">
    <location>
        <begin position="550"/>
        <end position="595"/>
    </location>
</feature>
<keyword evidence="4" id="KW-1185">Reference proteome</keyword>
<evidence type="ECO:0000256" key="1">
    <source>
        <dbReference type="SAM" id="Coils"/>
    </source>
</evidence>
<feature type="compositionally biased region" description="Low complexity" evidence="2">
    <location>
        <begin position="13"/>
        <end position="29"/>
    </location>
</feature>
<sequence length="772" mass="84395">MSTSSTPPPSQPEPIAATPISSAPPSFIPVQLDPAKGSDKSIEGANPNPADLAGEDQMQKKVEEIAAAKKSKARSREGEVKGQWWPCTTTENKLRSFEAEGFLQPGSWRVKSSRPTSFNPTTYPNSVLAIANHVTLCEGHLRVKPDLALFQYYFSVKKETVPQTSSLATCGSITFKIRPGRVYPHTDRHESVRYWSGGFLYVKDVSDPASLKTLPAFKDGPASETPAWTNCPHISESPSLTRMIRQICNLTESGLSGKDLTLSWFTKRIQPLQHRDRLMYEYTGRDDTMRATQDNLASDALDKRLRVMIKIPRDIHSHACHFDIYTDGAGTALDSLEEKDLGTLTRVPHAGTSNPEAASDAEIPDAAPPTKRKRGAASGSASKRSRDTLGTAATKKLEKEKQRLKEIDAGKGSQASIERFFNKPIKIAGSKPQKKKLKPSPASMPITPEVEVPPKPSSSAAQDPKNVINLDDIPTPTAEYGKDASSSQPPPEEPKSTSAEAPANDAVKKLLLIGATELLAKHPSIDDISAKLKVLETVHESTQQYLKESHERETRTKKKLEEKHAQAMSEMAEKLKASNSRAKTLSTKLKATEAETADEDNGLSRTEAYEEARNSIDDLIEACRTIAHKLFLKKARTTVIDTMTKLMKLVPDLIGDWQESSARGAAACALAMCKTHFPAKNLATIIRGVHKGTNVKQVLAETQGFDTLFARRVDHSSWYKNHDAPAGFSDDEEDDEVERSGSSAHKSGDESSDGSDKDSTYAASDDKPESSE</sequence>
<comment type="caution">
    <text evidence="3">The sequence shown here is derived from an EMBL/GenBank/DDBJ whole genome shotgun (WGS) entry which is preliminary data.</text>
</comment>
<dbReference type="PANTHER" id="PTHR33026">
    <property type="entry name" value="OS06G0360600 PROTEIN"/>
    <property type="match status" value="1"/>
</dbReference>
<proteinExistence type="predicted"/>
<organism evidence="3 4">
    <name type="scientific">Lolium multiflorum</name>
    <name type="common">Italian ryegrass</name>
    <name type="synonym">Lolium perenne subsp. multiflorum</name>
    <dbReference type="NCBI Taxonomy" id="4521"/>
    <lineage>
        <taxon>Eukaryota</taxon>
        <taxon>Viridiplantae</taxon>
        <taxon>Streptophyta</taxon>
        <taxon>Embryophyta</taxon>
        <taxon>Tracheophyta</taxon>
        <taxon>Spermatophyta</taxon>
        <taxon>Magnoliopsida</taxon>
        <taxon>Liliopsida</taxon>
        <taxon>Poales</taxon>
        <taxon>Poaceae</taxon>
        <taxon>BOP clade</taxon>
        <taxon>Pooideae</taxon>
        <taxon>Poodae</taxon>
        <taxon>Poeae</taxon>
        <taxon>Poeae Chloroplast Group 2 (Poeae type)</taxon>
        <taxon>Loliodinae</taxon>
        <taxon>Loliinae</taxon>
        <taxon>Lolium</taxon>
    </lineage>
</organism>
<reference evidence="3" key="1">
    <citation type="submission" date="2023-07" db="EMBL/GenBank/DDBJ databases">
        <title>A chromosome-level genome assembly of Lolium multiflorum.</title>
        <authorList>
            <person name="Chen Y."/>
            <person name="Copetti D."/>
            <person name="Kolliker R."/>
            <person name="Studer B."/>
        </authorList>
    </citation>
    <scope>NUCLEOTIDE SEQUENCE</scope>
    <source>
        <strain evidence="3">02402/16</strain>
        <tissue evidence="3">Leaf</tissue>
    </source>
</reference>
<dbReference type="PANTHER" id="PTHR33026:SF7">
    <property type="entry name" value="OS03G0100275 PROTEIN"/>
    <property type="match status" value="1"/>
</dbReference>
<name>A0AAD8VR27_LOLMU</name>
<accession>A0AAD8VR27</accession>
<feature type="region of interest" description="Disordered" evidence="2">
    <location>
        <begin position="721"/>
        <end position="772"/>
    </location>
</feature>
<evidence type="ECO:0000313" key="3">
    <source>
        <dbReference type="EMBL" id="KAK1614646.1"/>
    </source>
</evidence>
<feature type="region of interest" description="Disordered" evidence="2">
    <location>
        <begin position="1"/>
        <end position="55"/>
    </location>
</feature>
<dbReference type="Proteomes" id="UP001231189">
    <property type="component" value="Unassembled WGS sequence"/>
</dbReference>
<feature type="compositionally biased region" description="Basic and acidic residues" evidence="2">
    <location>
        <begin position="746"/>
        <end position="772"/>
    </location>
</feature>
<dbReference type="AlphaFoldDB" id="A0AAD8VR27"/>
<feature type="compositionally biased region" description="Basic and acidic residues" evidence="2">
    <location>
        <begin position="395"/>
        <end position="409"/>
    </location>
</feature>
<evidence type="ECO:0000313" key="4">
    <source>
        <dbReference type="Proteomes" id="UP001231189"/>
    </source>
</evidence>
<dbReference type="EMBL" id="JAUUTY010000006">
    <property type="protein sequence ID" value="KAK1614646.1"/>
    <property type="molecule type" value="Genomic_DNA"/>
</dbReference>
<evidence type="ECO:0000256" key="2">
    <source>
        <dbReference type="SAM" id="MobiDB-lite"/>
    </source>
</evidence>
<gene>
    <name evidence="3" type="ORF">QYE76_020163</name>
</gene>
<protein>
    <submittedName>
        <fullName evidence="3">Uncharacterized protein</fullName>
    </submittedName>
</protein>
<feature type="compositionally biased region" description="Pro residues" evidence="2">
    <location>
        <begin position="1"/>
        <end position="12"/>
    </location>
</feature>
<feature type="region of interest" description="Disordered" evidence="2">
    <location>
        <begin position="344"/>
        <end position="503"/>
    </location>
</feature>